<accession>A0A8B8IYK2</accession>
<dbReference type="InterPro" id="IPR005828">
    <property type="entry name" value="MFS_sugar_transport-like"/>
</dbReference>
<feature type="transmembrane region" description="Helical" evidence="5">
    <location>
        <begin position="482"/>
        <end position="501"/>
    </location>
</feature>
<feature type="transmembrane region" description="Helical" evidence="5">
    <location>
        <begin position="32"/>
        <end position="52"/>
    </location>
</feature>
<dbReference type="RefSeq" id="XP_026501241.1">
    <property type="nucleotide sequence ID" value="XM_026645456.2"/>
</dbReference>
<evidence type="ECO:0000256" key="1">
    <source>
        <dbReference type="ARBA" id="ARBA00004141"/>
    </source>
</evidence>
<evidence type="ECO:0000313" key="7">
    <source>
        <dbReference type="Proteomes" id="UP001652626"/>
    </source>
</evidence>
<evidence type="ECO:0000256" key="3">
    <source>
        <dbReference type="ARBA" id="ARBA00022989"/>
    </source>
</evidence>
<keyword evidence="2 5" id="KW-0812">Transmembrane</keyword>
<evidence type="ECO:0000256" key="5">
    <source>
        <dbReference type="SAM" id="Phobius"/>
    </source>
</evidence>
<feature type="transmembrane region" description="Helical" evidence="5">
    <location>
        <begin position="337"/>
        <end position="354"/>
    </location>
</feature>
<dbReference type="PROSITE" id="PS50850">
    <property type="entry name" value="MFS"/>
    <property type="match status" value="1"/>
</dbReference>
<feature type="transmembrane region" description="Helical" evidence="5">
    <location>
        <begin position="135"/>
        <end position="153"/>
    </location>
</feature>
<keyword evidence="7" id="KW-1185">Reference proteome</keyword>
<proteinExistence type="predicted"/>
<dbReference type="Pfam" id="PF00083">
    <property type="entry name" value="Sugar_tr"/>
    <property type="match status" value="1"/>
</dbReference>
<feature type="transmembrane region" description="Helical" evidence="5">
    <location>
        <begin position="184"/>
        <end position="206"/>
    </location>
</feature>
<organism evidence="7 8">
    <name type="scientific">Vanessa tameamea</name>
    <name type="common">Kamehameha butterfly</name>
    <dbReference type="NCBI Taxonomy" id="334116"/>
    <lineage>
        <taxon>Eukaryota</taxon>
        <taxon>Metazoa</taxon>
        <taxon>Ecdysozoa</taxon>
        <taxon>Arthropoda</taxon>
        <taxon>Hexapoda</taxon>
        <taxon>Insecta</taxon>
        <taxon>Pterygota</taxon>
        <taxon>Neoptera</taxon>
        <taxon>Endopterygota</taxon>
        <taxon>Lepidoptera</taxon>
        <taxon>Glossata</taxon>
        <taxon>Ditrysia</taxon>
        <taxon>Papilionoidea</taxon>
        <taxon>Nymphalidae</taxon>
        <taxon>Nymphalinae</taxon>
        <taxon>Vanessa</taxon>
    </lineage>
</organism>
<dbReference type="InterPro" id="IPR020846">
    <property type="entry name" value="MFS_dom"/>
</dbReference>
<feature type="transmembrane region" description="Helical" evidence="5">
    <location>
        <begin position="424"/>
        <end position="443"/>
    </location>
</feature>
<dbReference type="PANTHER" id="PTHR24064">
    <property type="entry name" value="SOLUTE CARRIER FAMILY 22 MEMBER"/>
    <property type="match status" value="1"/>
</dbReference>
<dbReference type="Proteomes" id="UP001652626">
    <property type="component" value="Chromosome 10"/>
</dbReference>
<feature type="transmembrane region" description="Helical" evidence="5">
    <location>
        <begin position="218"/>
        <end position="241"/>
    </location>
</feature>
<evidence type="ECO:0000256" key="2">
    <source>
        <dbReference type="ARBA" id="ARBA00022692"/>
    </source>
</evidence>
<dbReference type="OrthoDB" id="2544694at2759"/>
<keyword evidence="4 5" id="KW-0472">Membrane</keyword>
<dbReference type="InterPro" id="IPR036259">
    <property type="entry name" value="MFS_trans_sf"/>
</dbReference>
<evidence type="ECO:0000256" key="4">
    <source>
        <dbReference type="ARBA" id="ARBA00023136"/>
    </source>
</evidence>
<sequence>MTKDINTCEDNSETVRVSDILETSGKYQIHQYLYLCLPAIFVSMMNVNYIFVADEVSYRCKIPECETNFTYTAPWWPNSHFDECNKPILNTTDYGCTNDSFTSATEECTDWIYENHDTVVSQLDLACQPWKRSSIGAVHSIGMAIAMLIAGWMSDVIGRKPALIISSVGCFIGNLKPLATSYTMYIFLEFLEASISGGAYAAGSVLMIEIGNKNNRILAGVLFAYAIYMGEALFAIIAMFVPYWKSLIHIICSPTILFLVYIIIVRESPRWLILNGKLAEAKYTLKEMIKINKIKVNAEELDAMDEDELKRAYNIGTDKKKEGFKEVYKCKEILKRFLVAFECRFTVSFIYYGLIVNSVGLPGDKYVNFLLGAIMSFPGELISMYVMNKFGRRLPLIYGYLFCGIACVAYGYVPQSYTGLKISFFLLGKLLASACYTGIVTYTMELFPTSVRGSLLGLCTLASCSGNMLGLLTPMLASISSVLAAICFGFTAITASALLILTPETRDLPLADTIEQIATSATNVRNKKKGEENLAYDNQK</sequence>
<keyword evidence="3 5" id="KW-1133">Transmembrane helix</keyword>
<feature type="transmembrane region" description="Helical" evidence="5">
    <location>
        <begin position="455"/>
        <end position="476"/>
    </location>
</feature>
<dbReference type="GO" id="GO:0022857">
    <property type="term" value="F:transmembrane transporter activity"/>
    <property type="evidence" value="ECO:0007669"/>
    <property type="project" value="InterPro"/>
</dbReference>
<name>A0A8B8IYK2_VANTA</name>
<dbReference type="Gene3D" id="1.20.1250.20">
    <property type="entry name" value="MFS general substrate transporter like domains"/>
    <property type="match status" value="1"/>
</dbReference>
<feature type="domain" description="Major facilitator superfamily (MFS) profile" evidence="6">
    <location>
        <begin position="88"/>
        <end position="506"/>
    </location>
</feature>
<feature type="transmembrane region" description="Helical" evidence="5">
    <location>
        <begin position="366"/>
        <end position="387"/>
    </location>
</feature>
<dbReference type="InterPro" id="IPR005829">
    <property type="entry name" value="Sugar_transporter_CS"/>
</dbReference>
<comment type="subcellular location">
    <subcellularLocation>
        <location evidence="1">Membrane</location>
        <topology evidence="1">Multi-pass membrane protein</topology>
    </subcellularLocation>
</comment>
<dbReference type="SUPFAM" id="SSF103473">
    <property type="entry name" value="MFS general substrate transporter"/>
    <property type="match status" value="1"/>
</dbReference>
<gene>
    <name evidence="8" type="primary">LOC113404505</name>
</gene>
<dbReference type="OMA" id="IMSFPGE"/>
<feature type="transmembrane region" description="Helical" evidence="5">
    <location>
        <begin position="247"/>
        <end position="265"/>
    </location>
</feature>
<evidence type="ECO:0000313" key="8">
    <source>
        <dbReference type="RefSeq" id="XP_026501241.1"/>
    </source>
</evidence>
<dbReference type="GeneID" id="113404505"/>
<protein>
    <submittedName>
        <fullName evidence="8">Organic cation transporter protein-like</fullName>
    </submittedName>
</protein>
<reference evidence="8" key="1">
    <citation type="submission" date="2025-08" db="UniProtKB">
        <authorList>
            <consortium name="RefSeq"/>
        </authorList>
    </citation>
    <scope>IDENTIFICATION</scope>
    <source>
        <tissue evidence="8">Whole body</tissue>
    </source>
</reference>
<dbReference type="AlphaFoldDB" id="A0A8B8IYK2"/>
<evidence type="ECO:0000259" key="6">
    <source>
        <dbReference type="PROSITE" id="PS50850"/>
    </source>
</evidence>
<dbReference type="GO" id="GO:0016020">
    <property type="term" value="C:membrane"/>
    <property type="evidence" value="ECO:0007669"/>
    <property type="project" value="UniProtKB-SubCell"/>
</dbReference>
<dbReference type="PROSITE" id="PS00216">
    <property type="entry name" value="SUGAR_TRANSPORT_1"/>
    <property type="match status" value="1"/>
</dbReference>
<feature type="transmembrane region" description="Helical" evidence="5">
    <location>
        <begin position="394"/>
        <end position="412"/>
    </location>
</feature>